<dbReference type="EMBL" id="CP137311">
    <property type="protein sequence ID" value="WQF86571.1"/>
    <property type="molecule type" value="Genomic_DNA"/>
</dbReference>
<organism evidence="2 3">
    <name type="scientific">Colletotrichum destructivum</name>
    <dbReference type="NCBI Taxonomy" id="34406"/>
    <lineage>
        <taxon>Eukaryota</taxon>
        <taxon>Fungi</taxon>
        <taxon>Dikarya</taxon>
        <taxon>Ascomycota</taxon>
        <taxon>Pezizomycotina</taxon>
        <taxon>Sordariomycetes</taxon>
        <taxon>Hypocreomycetidae</taxon>
        <taxon>Glomerellales</taxon>
        <taxon>Glomerellaceae</taxon>
        <taxon>Colletotrichum</taxon>
        <taxon>Colletotrichum destructivum species complex</taxon>
    </lineage>
</organism>
<dbReference type="GeneID" id="87948085"/>
<gene>
    <name evidence="2" type="ORF">CDEST_11585</name>
</gene>
<accession>A0AAX4ITL1</accession>
<dbReference type="Proteomes" id="UP001322277">
    <property type="component" value="Chromosome 7"/>
</dbReference>
<evidence type="ECO:0000256" key="1">
    <source>
        <dbReference type="SAM" id="MobiDB-lite"/>
    </source>
</evidence>
<dbReference type="KEGG" id="cdet:87948085"/>
<keyword evidence="3" id="KW-1185">Reference proteome</keyword>
<feature type="compositionally biased region" description="Basic and acidic residues" evidence="1">
    <location>
        <begin position="111"/>
        <end position="123"/>
    </location>
</feature>
<feature type="region of interest" description="Disordered" evidence="1">
    <location>
        <begin position="83"/>
        <end position="127"/>
    </location>
</feature>
<dbReference type="RefSeq" id="XP_062783792.1">
    <property type="nucleotide sequence ID" value="XM_062927741.1"/>
</dbReference>
<dbReference type="AlphaFoldDB" id="A0AAX4ITL1"/>
<sequence>MAIGRCREVARNQMPLSRTRIPSCIFKRKSRVENATAENHGVMLQGARAGTGEGDVFRGRRRLARPVASGHVYLGQGTKLISRRDGCQPAMDGGPRTSRDAARWRSNQRLSRQDLDQLPRSDATDGTALARRRPIVSMACGTGRCRFITYRLEKSRWCPPQAGRRACRELAGLSSNGESNVCHPVTASVLCLLTLGVFLRPVELPCFYALRRRRDNDNTETENPYRRASAVTEPRERRWWLEWLGNMLGWLDEGCRKDVLTGAPSPGTETQFSGTVPRRRRRRAFAVWCHSTPGGVQLEDKRHWIHSLEGPSVTRKRDKLMARVPAVSIELA</sequence>
<name>A0AAX4ITL1_9PEZI</name>
<protein>
    <submittedName>
        <fullName evidence="2">Uncharacterized protein</fullName>
    </submittedName>
</protein>
<evidence type="ECO:0000313" key="3">
    <source>
        <dbReference type="Proteomes" id="UP001322277"/>
    </source>
</evidence>
<evidence type="ECO:0000313" key="2">
    <source>
        <dbReference type="EMBL" id="WQF86571.1"/>
    </source>
</evidence>
<proteinExistence type="predicted"/>
<reference evidence="3" key="1">
    <citation type="journal article" date="2023" name="bioRxiv">
        <title>Complete genome of the Medicago anthracnose fungus, Colletotrichum destructivum, reveals a mini-chromosome-like region within a core chromosome.</title>
        <authorList>
            <person name="Lapalu N."/>
            <person name="Simon A."/>
            <person name="Lu A."/>
            <person name="Plaumann P.-L."/>
            <person name="Amselem J."/>
            <person name="Pigne S."/>
            <person name="Auger A."/>
            <person name="Koch C."/>
            <person name="Dallery J.-F."/>
            <person name="O'Connell R.J."/>
        </authorList>
    </citation>
    <scope>NUCLEOTIDE SEQUENCE [LARGE SCALE GENOMIC DNA]</scope>
    <source>
        <strain evidence="3">CBS 520.97</strain>
    </source>
</reference>